<proteinExistence type="predicted"/>
<gene>
    <name evidence="2" type="ORF">HKBW3S34_02354</name>
</gene>
<dbReference type="Gene3D" id="3.30.420.10">
    <property type="entry name" value="Ribonuclease H-like superfamily/Ribonuclease H"/>
    <property type="match status" value="1"/>
</dbReference>
<organism evidence="2 3">
    <name type="scientific">Candidatus Hakubella thermalkaliphila</name>
    <dbReference type="NCBI Taxonomy" id="2754717"/>
    <lineage>
        <taxon>Bacteria</taxon>
        <taxon>Bacillati</taxon>
        <taxon>Actinomycetota</taxon>
        <taxon>Actinomycetota incertae sedis</taxon>
        <taxon>Candidatus Hakubellales</taxon>
        <taxon>Candidatus Hakubellaceae</taxon>
        <taxon>Candidatus Hakubella</taxon>
    </lineage>
</organism>
<comment type="caution">
    <text evidence="2">The sequence shown here is derived from an EMBL/GenBank/DDBJ whole genome shotgun (WGS) entry which is preliminary data.</text>
</comment>
<feature type="domain" description="Tc1-like transposase DDE" evidence="1">
    <location>
        <begin position="7"/>
        <end position="149"/>
    </location>
</feature>
<dbReference type="RefSeq" id="WP_176235979.1">
    <property type="nucleotide sequence ID" value="NZ_BLRZ01000325.1"/>
</dbReference>
<dbReference type="InterPro" id="IPR038717">
    <property type="entry name" value="Tc1-like_DDE_dom"/>
</dbReference>
<dbReference type="PANTHER" id="PTHR46564">
    <property type="entry name" value="TRANSPOSASE"/>
    <property type="match status" value="1"/>
</dbReference>
<keyword evidence="3" id="KW-1185">Reference proteome</keyword>
<dbReference type="Pfam" id="PF13358">
    <property type="entry name" value="DDE_3"/>
    <property type="match status" value="1"/>
</dbReference>
<dbReference type="AlphaFoldDB" id="A0A6V8PI70"/>
<reference evidence="2 3" key="1">
    <citation type="journal article" date="2020" name="Front. Microbiol.">
        <title>Single-cell genomics of novel Actinobacteria with the Wood-Ljungdahl pathway discovered in a serpentinizing system.</title>
        <authorList>
            <person name="Merino N."/>
            <person name="Kawai M."/>
            <person name="Boyd E.S."/>
            <person name="Colman D.R."/>
            <person name="McGlynn S.E."/>
            <person name="Nealson K.H."/>
            <person name="Kurokawa K."/>
            <person name="Hongoh Y."/>
        </authorList>
    </citation>
    <scope>NUCLEOTIDE SEQUENCE [LARGE SCALE GENOMIC DNA]</scope>
    <source>
        <strain evidence="2 3">S34</strain>
    </source>
</reference>
<dbReference type="GO" id="GO:0003676">
    <property type="term" value="F:nucleic acid binding"/>
    <property type="evidence" value="ECO:0007669"/>
    <property type="project" value="InterPro"/>
</dbReference>
<dbReference type="SUPFAM" id="SSF53098">
    <property type="entry name" value="Ribonuclease H-like"/>
    <property type="match status" value="1"/>
</dbReference>
<evidence type="ECO:0000259" key="1">
    <source>
        <dbReference type="Pfam" id="PF13358"/>
    </source>
</evidence>
<dbReference type="Proteomes" id="UP000588083">
    <property type="component" value="Unassembled WGS sequence"/>
</dbReference>
<dbReference type="InterPro" id="IPR012337">
    <property type="entry name" value="RNaseH-like_sf"/>
</dbReference>
<dbReference type="EMBL" id="BLRZ01000325">
    <property type="protein sequence ID" value="GFP31434.1"/>
    <property type="molecule type" value="Genomic_DNA"/>
</dbReference>
<evidence type="ECO:0000313" key="3">
    <source>
        <dbReference type="Proteomes" id="UP000588083"/>
    </source>
</evidence>
<dbReference type="PANTHER" id="PTHR46564:SF1">
    <property type="entry name" value="TRANSPOSASE"/>
    <property type="match status" value="1"/>
</dbReference>
<sequence length="174" mass="20443">MKDPNMQLWCEDEVHFQRHTSLIRMWAPRGQQPCIRSASTREKVSILGALDLKTGRLLTRQATTFNAQTFGHFLKYLLQHTDGKIHLILDNASWHRAKGLKDFFLTHGERLVRLFLPPYSPELNPIERVWRITRRQITHNRYLESLAELETALNAHFAKWEYPNEGLRILCANI</sequence>
<evidence type="ECO:0000313" key="2">
    <source>
        <dbReference type="EMBL" id="GFP31434.1"/>
    </source>
</evidence>
<dbReference type="InterPro" id="IPR047655">
    <property type="entry name" value="Transpos_IS630-like"/>
</dbReference>
<dbReference type="InterPro" id="IPR036397">
    <property type="entry name" value="RNaseH_sf"/>
</dbReference>
<name>A0A6V8PI70_9ACTN</name>
<dbReference type="NCBIfam" id="NF033545">
    <property type="entry name" value="transpos_IS630"/>
    <property type="match status" value="1"/>
</dbReference>
<accession>A0A6V8PI70</accession>
<protein>
    <recommendedName>
        <fullName evidence="1">Tc1-like transposase DDE domain-containing protein</fullName>
    </recommendedName>
</protein>